<gene>
    <name evidence="2" type="ORF">THRCLA_07658</name>
</gene>
<reference evidence="2 3" key="1">
    <citation type="journal article" date="2014" name="Genome Biol. Evol.">
        <title>The secreted proteins of Achlya hypogyna and Thraustotheca clavata identify the ancestral oomycete secretome and reveal gene acquisitions by horizontal gene transfer.</title>
        <authorList>
            <person name="Misner I."/>
            <person name="Blouin N."/>
            <person name="Leonard G."/>
            <person name="Richards T.A."/>
            <person name="Lane C.E."/>
        </authorList>
    </citation>
    <scope>NUCLEOTIDE SEQUENCE [LARGE SCALE GENOMIC DNA]</scope>
    <source>
        <strain evidence="2 3">ATCC 34112</strain>
    </source>
</reference>
<dbReference type="EMBL" id="JNBS01002060">
    <property type="protein sequence ID" value="OQR95682.1"/>
    <property type="molecule type" value="Genomic_DNA"/>
</dbReference>
<feature type="transmembrane region" description="Helical" evidence="1">
    <location>
        <begin position="79"/>
        <end position="96"/>
    </location>
</feature>
<protein>
    <recommendedName>
        <fullName evidence="4">Transmembrane protein</fullName>
    </recommendedName>
</protein>
<dbReference type="Proteomes" id="UP000243217">
    <property type="component" value="Unassembled WGS sequence"/>
</dbReference>
<organism evidence="2 3">
    <name type="scientific">Thraustotheca clavata</name>
    <dbReference type="NCBI Taxonomy" id="74557"/>
    <lineage>
        <taxon>Eukaryota</taxon>
        <taxon>Sar</taxon>
        <taxon>Stramenopiles</taxon>
        <taxon>Oomycota</taxon>
        <taxon>Saprolegniomycetes</taxon>
        <taxon>Saprolegniales</taxon>
        <taxon>Achlyaceae</taxon>
        <taxon>Thraustotheca</taxon>
    </lineage>
</organism>
<dbReference type="AlphaFoldDB" id="A0A1V9ZCL2"/>
<accession>A0A1V9ZCL2</accession>
<proteinExistence type="predicted"/>
<feature type="transmembrane region" description="Helical" evidence="1">
    <location>
        <begin position="46"/>
        <end position="67"/>
    </location>
</feature>
<keyword evidence="1" id="KW-0472">Membrane</keyword>
<evidence type="ECO:0008006" key="4">
    <source>
        <dbReference type="Google" id="ProtNLM"/>
    </source>
</evidence>
<name>A0A1V9ZCL2_9STRA</name>
<comment type="caution">
    <text evidence="2">The sequence shown here is derived from an EMBL/GenBank/DDBJ whole genome shotgun (WGS) entry which is preliminary data.</text>
</comment>
<evidence type="ECO:0000313" key="2">
    <source>
        <dbReference type="EMBL" id="OQR95682.1"/>
    </source>
</evidence>
<keyword evidence="3" id="KW-1185">Reference proteome</keyword>
<keyword evidence="1" id="KW-0812">Transmembrane</keyword>
<sequence>MNCKWSNPTEFVYMDPMYECTLDIWGHVTSVSKMINLISHSWHARILHCLAVTWTFSIDFVSCISWTAMSLEIKHPMDIIPKQVVLIIWLSVFALFRSKYFQPYLSLVECALGYIHVTKQLINQDNPFYKLIGSFAWIRPVEDNKYLPLRLLLEYPTIDLCNIYDHEYYTCGLKPFSRDVELLKYNPNG</sequence>
<evidence type="ECO:0000256" key="1">
    <source>
        <dbReference type="SAM" id="Phobius"/>
    </source>
</evidence>
<keyword evidence="1" id="KW-1133">Transmembrane helix</keyword>
<evidence type="ECO:0000313" key="3">
    <source>
        <dbReference type="Proteomes" id="UP000243217"/>
    </source>
</evidence>